<evidence type="ECO:0000313" key="3">
    <source>
        <dbReference type="EMBL" id="GIM67648.1"/>
    </source>
</evidence>
<reference evidence="3" key="1">
    <citation type="submission" date="2021-03" db="EMBL/GenBank/DDBJ databases">
        <title>Whole genome shotgun sequence of Actinoplanes auranticolor NBRC 12245.</title>
        <authorList>
            <person name="Komaki H."/>
            <person name="Tamura T."/>
        </authorList>
    </citation>
    <scope>NUCLEOTIDE SEQUENCE</scope>
    <source>
        <strain evidence="3">NBRC 12245</strain>
    </source>
</reference>
<proteinExistence type="predicted"/>
<organism evidence="3 4">
    <name type="scientific">Actinoplanes auranticolor</name>
    <dbReference type="NCBI Taxonomy" id="47988"/>
    <lineage>
        <taxon>Bacteria</taxon>
        <taxon>Bacillati</taxon>
        <taxon>Actinomycetota</taxon>
        <taxon>Actinomycetes</taxon>
        <taxon>Micromonosporales</taxon>
        <taxon>Micromonosporaceae</taxon>
        <taxon>Actinoplanes</taxon>
    </lineage>
</organism>
<dbReference type="GO" id="GO:0016705">
    <property type="term" value="F:oxidoreductase activity, acting on paired donors, with incorporation or reduction of molecular oxygen"/>
    <property type="evidence" value="ECO:0007669"/>
    <property type="project" value="InterPro"/>
</dbReference>
<keyword evidence="1" id="KW-0560">Oxidoreductase</keyword>
<dbReference type="SUPFAM" id="SSF51679">
    <property type="entry name" value="Bacterial luciferase-like"/>
    <property type="match status" value="1"/>
</dbReference>
<dbReference type="InterPro" id="IPR002563">
    <property type="entry name" value="Flavin_Rdtase-like_dom"/>
</dbReference>
<dbReference type="GO" id="GO:0010181">
    <property type="term" value="F:FMN binding"/>
    <property type="evidence" value="ECO:0007669"/>
    <property type="project" value="InterPro"/>
</dbReference>
<dbReference type="PANTHER" id="PTHR30466:SF1">
    <property type="entry name" value="FMN REDUCTASE (NADH) RUTF"/>
    <property type="match status" value="1"/>
</dbReference>
<comment type="caution">
    <text evidence="3">The sequence shown here is derived from an EMBL/GenBank/DDBJ whole genome shotgun (WGS) entry which is preliminary data.</text>
</comment>
<protein>
    <recommendedName>
        <fullName evidence="2">Flavin reductase like domain-containing protein</fullName>
    </recommendedName>
</protein>
<dbReference type="Pfam" id="PF01613">
    <property type="entry name" value="Flavin_Reduct"/>
    <property type="match status" value="1"/>
</dbReference>
<dbReference type="Proteomes" id="UP000681340">
    <property type="component" value="Unassembled WGS sequence"/>
</dbReference>
<dbReference type="AlphaFoldDB" id="A0A919S8E2"/>
<dbReference type="SMART" id="SM00903">
    <property type="entry name" value="Flavin_Reduct"/>
    <property type="match status" value="1"/>
</dbReference>
<dbReference type="InterPro" id="IPR050268">
    <property type="entry name" value="NADH-dep_flavin_reductase"/>
</dbReference>
<dbReference type="Gene3D" id="3.20.20.30">
    <property type="entry name" value="Luciferase-like domain"/>
    <property type="match status" value="1"/>
</dbReference>
<dbReference type="Gene3D" id="2.30.110.10">
    <property type="entry name" value="Electron Transport, Fmn-binding Protein, Chain A"/>
    <property type="match status" value="1"/>
</dbReference>
<dbReference type="PANTHER" id="PTHR30466">
    <property type="entry name" value="FLAVIN REDUCTASE"/>
    <property type="match status" value="1"/>
</dbReference>
<dbReference type="GO" id="GO:0006208">
    <property type="term" value="P:pyrimidine nucleobase catabolic process"/>
    <property type="evidence" value="ECO:0007669"/>
    <property type="project" value="TreeGrafter"/>
</dbReference>
<dbReference type="InterPro" id="IPR036661">
    <property type="entry name" value="Luciferase-like_sf"/>
</dbReference>
<dbReference type="EMBL" id="BOQL01000022">
    <property type="protein sequence ID" value="GIM67648.1"/>
    <property type="molecule type" value="Genomic_DNA"/>
</dbReference>
<sequence length="247" mass="26310">MATARAGGARGNSTVLVGSPETVARVLLDYVDLGVTTILIRGYDPVDDAVDYGRHLIPLVRQELAHRSLVAAQGTTMTVTPLHQDRAVDADLFRALLRRHAAAVVVITAPGEPPAGFTATSFTSVSLDPPLVSFCLAKTASAWPAVESASTIAVHVLTLEQEHVARTFATRGIDRFAAHGTWRPGPDGVPLLDGVLARIVCRVTQRVEAGDHTIVLAAPELGEHHEDTTVTPLVYHDGTYAHLQRSA</sequence>
<dbReference type="GO" id="GO:0042602">
    <property type="term" value="F:riboflavin reductase (NADPH) activity"/>
    <property type="evidence" value="ECO:0007669"/>
    <property type="project" value="TreeGrafter"/>
</dbReference>
<accession>A0A919S8E2</accession>
<dbReference type="InterPro" id="IPR012349">
    <property type="entry name" value="Split_barrel_FMN-bd"/>
</dbReference>
<name>A0A919S8E2_9ACTN</name>
<evidence type="ECO:0000256" key="1">
    <source>
        <dbReference type="ARBA" id="ARBA00023002"/>
    </source>
</evidence>
<keyword evidence="4" id="KW-1185">Reference proteome</keyword>
<dbReference type="SUPFAM" id="SSF50475">
    <property type="entry name" value="FMN-binding split barrel"/>
    <property type="match status" value="1"/>
</dbReference>
<gene>
    <name evidence="3" type="ORF">Aau02nite_28210</name>
</gene>
<evidence type="ECO:0000259" key="2">
    <source>
        <dbReference type="SMART" id="SM00903"/>
    </source>
</evidence>
<feature type="domain" description="Flavin reductase like" evidence="2">
    <location>
        <begin position="97"/>
        <end position="242"/>
    </location>
</feature>
<evidence type="ECO:0000313" key="4">
    <source>
        <dbReference type="Proteomes" id="UP000681340"/>
    </source>
</evidence>